<evidence type="ECO:0000256" key="6">
    <source>
        <dbReference type="ARBA" id="ARBA00022823"/>
    </source>
</evidence>
<proteinExistence type="predicted"/>
<evidence type="ECO:0000256" key="4">
    <source>
        <dbReference type="ARBA" id="ARBA00012281"/>
    </source>
</evidence>
<dbReference type="GO" id="GO:0006086">
    <property type="term" value="P:pyruvate decarboxylation to acetyl-CoA"/>
    <property type="evidence" value="ECO:0007669"/>
    <property type="project" value="InterPro"/>
</dbReference>
<evidence type="ECO:0000313" key="14">
    <source>
        <dbReference type="Proteomes" id="UP000026249"/>
    </source>
</evidence>
<dbReference type="Pfam" id="PF00364">
    <property type="entry name" value="Biotin_lipoyl"/>
    <property type="match status" value="1"/>
</dbReference>
<dbReference type="EMBL" id="JFKE01000002">
    <property type="protein sequence ID" value="KAJ56592.1"/>
    <property type="molecule type" value="Genomic_DNA"/>
</dbReference>
<evidence type="ECO:0000256" key="1">
    <source>
        <dbReference type="ARBA" id="ARBA00001938"/>
    </source>
</evidence>
<protein>
    <recommendedName>
        <fullName evidence="5 11">Pyruvate dehydrogenase E1 component subunit beta</fullName>
        <ecNumber evidence="4 11">1.2.4.1</ecNumber>
    </recommendedName>
</protein>
<evidence type="ECO:0000256" key="3">
    <source>
        <dbReference type="ARBA" id="ARBA00011870"/>
    </source>
</evidence>
<comment type="cofactor">
    <cofactor evidence="1">
        <name>(R)-lipoate</name>
        <dbReference type="ChEBI" id="CHEBI:83088"/>
    </cofactor>
</comment>
<dbReference type="InterPro" id="IPR011053">
    <property type="entry name" value="Single_hybrid_motif"/>
</dbReference>
<comment type="function">
    <text evidence="10">The pyruvate dehydrogenase complex catalyzes the overall conversion of pyruvate to acetyl-CoA and CO(2). It contains multiple copies of three enzymatic components: pyruvate dehydrogenase (E1), dihydrolipoamide acetyltransferase (E2) and lipoamide dehydrogenase (E3).</text>
</comment>
<keyword evidence="9 11" id="KW-0670">Pyruvate</keyword>
<keyword evidence="8 11" id="KW-0786">Thiamine pyrophosphate</keyword>
<dbReference type="InterPro" id="IPR033248">
    <property type="entry name" value="Transketolase_C"/>
</dbReference>
<feature type="domain" description="Lipoyl-binding" evidence="12">
    <location>
        <begin position="2"/>
        <end position="78"/>
    </location>
</feature>
<keyword evidence="6" id="KW-0450">Lipoyl</keyword>
<dbReference type="SMART" id="SM00861">
    <property type="entry name" value="Transket_pyr"/>
    <property type="match status" value="1"/>
</dbReference>
<comment type="cofactor">
    <cofactor evidence="2 11">
        <name>thiamine diphosphate</name>
        <dbReference type="ChEBI" id="CHEBI:58937"/>
    </cofactor>
</comment>
<dbReference type="FunFam" id="3.40.50.920:FF:000001">
    <property type="entry name" value="Pyruvate dehydrogenase E1 beta subunit"/>
    <property type="match status" value="1"/>
</dbReference>
<evidence type="ECO:0000256" key="9">
    <source>
        <dbReference type="ARBA" id="ARBA00023317"/>
    </source>
</evidence>
<dbReference type="InterPro" id="IPR005475">
    <property type="entry name" value="Transketolase-like_Pyr-bd"/>
</dbReference>
<evidence type="ECO:0000256" key="7">
    <source>
        <dbReference type="ARBA" id="ARBA00023002"/>
    </source>
</evidence>
<comment type="catalytic activity">
    <reaction evidence="11">
        <text>N(6)-[(R)-lipoyl]-L-lysyl-[protein] + pyruvate + H(+) = N(6)-[(R)-S(8)-acetyldihydrolipoyl]-L-lysyl-[protein] + CO2</text>
        <dbReference type="Rhea" id="RHEA:19189"/>
        <dbReference type="Rhea" id="RHEA-COMP:10474"/>
        <dbReference type="Rhea" id="RHEA-COMP:10478"/>
        <dbReference type="ChEBI" id="CHEBI:15361"/>
        <dbReference type="ChEBI" id="CHEBI:15378"/>
        <dbReference type="ChEBI" id="CHEBI:16526"/>
        <dbReference type="ChEBI" id="CHEBI:83099"/>
        <dbReference type="ChEBI" id="CHEBI:83111"/>
        <dbReference type="EC" id="1.2.4.1"/>
    </reaction>
</comment>
<comment type="function">
    <text evidence="11">The pyruvate dehydrogenase complex catalyzes the overall conversion of pyruvate to acetyl-CoA and CO2.</text>
</comment>
<dbReference type="InterPro" id="IPR009014">
    <property type="entry name" value="Transketo_C/PFOR_II"/>
</dbReference>
<reference evidence="13 14" key="1">
    <citation type="submission" date="2014-03" db="EMBL/GenBank/DDBJ databases">
        <title>Draft Genome Sequence of Actibacterium mucosum KCTC 23349, a Marine Alphaproteobacterium with Complex Ionic Requirements Isolated from Mediterranean Seawater at Malvarrosa Beach, Valencia, Spain.</title>
        <authorList>
            <person name="Arahal D.R."/>
            <person name="Shao Z."/>
            <person name="Lai Q."/>
            <person name="Pujalte M.J."/>
        </authorList>
    </citation>
    <scope>NUCLEOTIDE SEQUENCE [LARGE SCALE GENOMIC DNA]</scope>
    <source>
        <strain evidence="13 14">KCTC 23349</strain>
    </source>
</reference>
<keyword evidence="7 11" id="KW-0560">Oxidoreductase</keyword>
<dbReference type="SUPFAM" id="SSF52518">
    <property type="entry name" value="Thiamin diphosphate-binding fold (THDP-binding)"/>
    <property type="match status" value="1"/>
</dbReference>
<organism evidence="13 14">
    <name type="scientific">Actibacterium mucosum KCTC 23349</name>
    <dbReference type="NCBI Taxonomy" id="1454373"/>
    <lineage>
        <taxon>Bacteria</taxon>
        <taxon>Pseudomonadati</taxon>
        <taxon>Pseudomonadota</taxon>
        <taxon>Alphaproteobacteria</taxon>
        <taxon>Rhodobacterales</taxon>
        <taxon>Roseobacteraceae</taxon>
        <taxon>Actibacterium</taxon>
    </lineage>
</organism>
<dbReference type="FunFam" id="3.40.50.970:FF:000001">
    <property type="entry name" value="Pyruvate dehydrogenase E1 beta subunit"/>
    <property type="match status" value="1"/>
</dbReference>
<dbReference type="Gene3D" id="3.40.50.920">
    <property type="match status" value="1"/>
</dbReference>
<dbReference type="NCBIfam" id="NF008854">
    <property type="entry name" value="PRK11892.1"/>
    <property type="match status" value="1"/>
</dbReference>
<dbReference type="InterPro" id="IPR003016">
    <property type="entry name" value="2-oxoA_DH_lipoyl-BS"/>
</dbReference>
<dbReference type="Pfam" id="PF02779">
    <property type="entry name" value="Transket_pyr"/>
    <property type="match status" value="1"/>
</dbReference>
<dbReference type="SUPFAM" id="SSF52922">
    <property type="entry name" value="TK C-terminal domain-like"/>
    <property type="match status" value="1"/>
</dbReference>
<comment type="subunit">
    <text evidence="3">Heterodimer of an alpha and a beta chain.</text>
</comment>
<dbReference type="GO" id="GO:0004739">
    <property type="term" value="F:pyruvate dehydrogenase (acetyl-transferring) activity"/>
    <property type="evidence" value="ECO:0007669"/>
    <property type="project" value="UniProtKB-UniRule"/>
</dbReference>
<keyword evidence="14" id="KW-1185">Reference proteome</keyword>
<dbReference type="InterPro" id="IPR029061">
    <property type="entry name" value="THDP-binding"/>
</dbReference>
<dbReference type="InterPro" id="IPR027110">
    <property type="entry name" value="PDHB_mito-type"/>
</dbReference>
<dbReference type="AlphaFoldDB" id="A0A037ZM21"/>
<dbReference type="RefSeq" id="WP_035256767.1">
    <property type="nucleotide sequence ID" value="NZ_JFKE01000002.1"/>
</dbReference>
<evidence type="ECO:0000256" key="10">
    <source>
        <dbReference type="ARBA" id="ARBA00025211"/>
    </source>
</evidence>
<dbReference type="CDD" id="cd07036">
    <property type="entry name" value="TPP_PYR_E1-PDHc-beta_like"/>
    <property type="match status" value="1"/>
</dbReference>
<evidence type="ECO:0000256" key="5">
    <source>
        <dbReference type="ARBA" id="ARBA00016138"/>
    </source>
</evidence>
<evidence type="ECO:0000256" key="11">
    <source>
        <dbReference type="RuleBase" id="RU364074"/>
    </source>
</evidence>
<dbReference type="PROSITE" id="PS00189">
    <property type="entry name" value="LIPOYL"/>
    <property type="match status" value="1"/>
</dbReference>
<dbReference type="PROSITE" id="PS50968">
    <property type="entry name" value="BIOTINYL_LIPOYL"/>
    <property type="match status" value="1"/>
</dbReference>
<dbReference type="NCBIfam" id="NF006667">
    <property type="entry name" value="PRK09212.1"/>
    <property type="match status" value="1"/>
</dbReference>
<dbReference type="OrthoDB" id="9780894at2"/>
<dbReference type="InterPro" id="IPR000089">
    <property type="entry name" value="Biotin_lipoyl"/>
</dbReference>
<evidence type="ECO:0000259" key="12">
    <source>
        <dbReference type="PROSITE" id="PS50968"/>
    </source>
</evidence>
<dbReference type="CDD" id="cd06849">
    <property type="entry name" value="lipoyl_domain"/>
    <property type="match status" value="1"/>
</dbReference>
<dbReference type="PANTHER" id="PTHR11624">
    <property type="entry name" value="DEHYDROGENASE RELATED"/>
    <property type="match status" value="1"/>
</dbReference>
<evidence type="ECO:0000256" key="8">
    <source>
        <dbReference type="ARBA" id="ARBA00023052"/>
    </source>
</evidence>
<dbReference type="Gene3D" id="2.40.50.100">
    <property type="match status" value="1"/>
</dbReference>
<dbReference type="EC" id="1.2.4.1" evidence="4 11"/>
<comment type="caution">
    <text evidence="13">The sequence shown here is derived from an EMBL/GenBank/DDBJ whole genome shotgun (WGS) entry which is preliminary data.</text>
</comment>
<dbReference type="STRING" id="1454373.ACMU_06515"/>
<dbReference type="Proteomes" id="UP000026249">
    <property type="component" value="Unassembled WGS sequence"/>
</dbReference>
<dbReference type="FunFam" id="2.40.50.100:FF:000010">
    <property type="entry name" value="Acetyltransferase component of pyruvate dehydrogenase complex"/>
    <property type="match status" value="1"/>
</dbReference>
<evidence type="ECO:0000256" key="2">
    <source>
        <dbReference type="ARBA" id="ARBA00001964"/>
    </source>
</evidence>
<evidence type="ECO:0000313" key="13">
    <source>
        <dbReference type="EMBL" id="KAJ56592.1"/>
    </source>
</evidence>
<gene>
    <name evidence="13" type="ORF">ACMU_06515</name>
</gene>
<dbReference type="Pfam" id="PF02780">
    <property type="entry name" value="Transketolase_C"/>
    <property type="match status" value="1"/>
</dbReference>
<accession>A0A037ZM21</accession>
<dbReference type="PANTHER" id="PTHR11624:SF96">
    <property type="entry name" value="PYRUVATE DEHYDROGENASE E1 COMPONENT SUBUNIT BETA, MITOCHONDRIAL"/>
    <property type="match status" value="1"/>
</dbReference>
<sequence>MATELLMPALSPTMEEGTLAKWLVKEGDPINSGDVIAEIETDKATMEFEAVDEGILGRILIAEGTEGVTVNTPIAVIVEEGEDASTIPEAASADAVAEVSPQGAAEAPAPAAPVAPANLEPDYPAGTEMRATTVREALRDAMAEEMRADEDVYLMGEEVAEYQGAYKISQGLLDEFGARRVIDTPITEHGFAGIAVGAAFGGLKPIVEFMTFNFAMQAMDQIINSAAKTLYMSGGQMGAPMVFRGPNGAAARVAAQHSQDYAAWYAHIPGLKVAMPYSAADAKGLLKTAIRDPNPVIFLENEILYGRSFEVPVMDDFTIPFGKARIWREGSDVTIVSFGIGMHYALEAADKLAADGISAEVIDLRTLRPIDYATLIASVQKTNRCVTVEEGFPVGAIGNHLSAYIMENAFDYLDAPVINCTGKDVPMPYAANLEKLALTTTDEVIAAVKKVTYR</sequence>
<dbReference type="SUPFAM" id="SSF51230">
    <property type="entry name" value="Single hybrid motif"/>
    <property type="match status" value="1"/>
</dbReference>
<dbReference type="Gene3D" id="3.40.50.970">
    <property type="match status" value="1"/>
</dbReference>
<name>A0A037ZM21_9RHOB</name>